<feature type="transmembrane region" description="Helical" evidence="1">
    <location>
        <begin position="84"/>
        <end position="108"/>
    </location>
</feature>
<evidence type="ECO:0000313" key="3">
    <source>
        <dbReference type="EMBL" id="ASS90013.1"/>
    </source>
</evidence>
<reference evidence="4 5" key="1">
    <citation type="submission" date="2016-04" db="EMBL/GenBank/DDBJ databases">
        <title>Draft genome sequence of Aeribacillus pallidus 8m3 from petroleum reservoir.</title>
        <authorList>
            <person name="Poltaraus A.B."/>
            <person name="Nazina T.N."/>
            <person name="Tourova T.P."/>
            <person name="Malakho S.M."/>
            <person name="Korshunova A.V."/>
            <person name="Sokolova D.S."/>
        </authorList>
    </citation>
    <scope>NUCLEOTIDE SEQUENCE [LARGE SCALE GENOMIC DNA]</scope>
    <source>
        <strain evidence="4 5">8m3</strain>
    </source>
</reference>
<dbReference type="STRING" id="33936.AZI98_12800"/>
<sequence>MKKQYWWIIITYIIMQLSSYIGVPLFYELGVGVDENLNAGLFQAQAYWSITSFTAAFVIILFLLRHERKNNVRIEKASFGESAIWAVFGVFLAFFIQTIVGNIEIYVLKVNPMSENTQVIMDLIEATPYLIIVTSIIGPILEEIIFRKIIFGVIYQKTNFWIGALVSSLLFGIVHGEPELLLRYTAMGFTFAFLYYKTKRILVPIFAHTMMNTIVVIIQTIYHDEIENMMKQMEQIQIIIGGS</sequence>
<keyword evidence="1" id="KW-1133">Transmembrane helix</keyword>
<dbReference type="Pfam" id="PF02517">
    <property type="entry name" value="Rce1-like"/>
    <property type="match status" value="1"/>
</dbReference>
<feature type="transmembrane region" description="Helical" evidence="1">
    <location>
        <begin position="5"/>
        <end position="26"/>
    </location>
</feature>
<dbReference type="InterPro" id="IPR052710">
    <property type="entry name" value="CAAX_protease"/>
</dbReference>
<dbReference type="GO" id="GO:0004175">
    <property type="term" value="F:endopeptidase activity"/>
    <property type="evidence" value="ECO:0007669"/>
    <property type="project" value="UniProtKB-ARBA"/>
</dbReference>
<feature type="transmembrane region" description="Helical" evidence="1">
    <location>
        <begin position="158"/>
        <end position="174"/>
    </location>
</feature>
<evidence type="ECO:0000256" key="1">
    <source>
        <dbReference type="SAM" id="Phobius"/>
    </source>
</evidence>
<keyword evidence="1" id="KW-0472">Membrane</keyword>
<feature type="transmembrane region" description="Helical" evidence="1">
    <location>
        <begin position="201"/>
        <end position="222"/>
    </location>
</feature>
<gene>
    <name evidence="3" type="ORF">AP3564_06990</name>
    <name evidence="4" type="ORF">AZI98_12800</name>
</gene>
<keyword evidence="1" id="KW-0812">Transmembrane</keyword>
<dbReference type="EMBL" id="LWBR01000037">
    <property type="protein sequence ID" value="KZN95651.1"/>
    <property type="molecule type" value="Genomic_DNA"/>
</dbReference>
<evidence type="ECO:0000313" key="5">
    <source>
        <dbReference type="Proteomes" id="UP000076476"/>
    </source>
</evidence>
<keyword evidence="3" id="KW-0378">Hydrolase</keyword>
<dbReference type="EMBL" id="CP017703">
    <property type="protein sequence ID" value="ASS90013.1"/>
    <property type="molecule type" value="Genomic_DNA"/>
</dbReference>
<dbReference type="GO" id="GO:0080120">
    <property type="term" value="P:CAAX-box protein maturation"/>
    <property type="evidence" value="ECO:0007669"/>
    <property type="project" value="UniProtKB-ARBA"/>
</dbReference>
<dbReference type="GO" id="GO:0006508">
    <property type="term" value="P:proteolysis"/>
    <property type="evidence" value="ECO:0007669"/>
    <property type="project" value="UniProtKB-KW"/>
</dbReference>
<evidence type="ECO:0000259" key="2">
    <source>
        <dbReference type="Pfam" id="PF02517"/>
    </source>
</evidence>
<dbReference type="InterPro" id="IPR003675">
    <property type="entry name" value="Rce1/LyrA-like_dom"/>
</dbReference>
<accession>A0A165X5E4</accession>
<evidence type="ECO:0000313" key="6">
    <source>
        <dbReference type="Proteomes" id="UP000214606"/>
    </source>
</evidence>
<keyword evidence="5" id="KW-1185">Reference proteome</keyword>
<evidence type="ECO:0000313" key="4">
    <source>
        <dbReference type="EMBL" id="KZN95651.1"/>
    </source>
</evidence>
<feature type="transmembrane region" description="Helical" evidence="1">
    <location>
        <begin position="128"/>
        <end position="146"/>
    </location>
</feature>
<dbReference type="Proteomes" id="UP000214606">
    <property type="component" value="Chromosome"/>
</dbReference>
<protein>
    <submittedName>
        <fullName evidence="3">CAAX protease family protein</fullName>
    </submittedName>
</protein>
<feature type="domain" description="CAAX prenyl protease 2/Lysostaphin resistance protein A-like" evidence="2">
    <location>
        <begin position="128"/>
        <end position="214"/>
    </location>
</feature>
<name>A0A165X5E4_9BACI</name>
<dbReference type="RefSeq" id="WP_063388688.1">
    <property type="nucleotide sequence ID" value="NZ_CP017703.1"/>
</dbReference>
<dbReference type="Proteomes" id="UP000076476">
    <property type="component" value="Unassembled WGS sequence"/>
</dbReference>
<reference evidence="3 6" key="2">
    <citation type="submission" date="2016-10" db="EMBL/GenBank/DDBJ databases">
        <title>The whole genome sequencing and assembly of Aeribacillus pallidus KCTC3564 strain.</title>
        <authorList>
            <person name="Lee Y.-J."/>
            <person name="Park M.-K."/>
            <person name="Yi H."/>
            <person name="Bahn Y.-S."/>
            <person name="Kim J.F."/>
            <person name="Lee D.-W."/>
        </authorList>
    </citation>
    <scope>NUCLEOTIDE SEQUENCE [LARGE SCALE GENOMIC DNA]</scope>
    <source>
        <strain evidence="3 6">KCTC3564</strain>
    </source>
</reference>
<dbReference type="PANTHER" id="PTHR36435">
    <property type="entry name" value="SLR1288 PROTEIN"/>
    <property type="match status" value="1"/>
</dbReference>
<dbReference type="PANTHER" id="PTHR36435:SF6">
    <property type="entry name" value="ABORTIVE INFECTION PROTEIN"/>
    <property type="match status" value="1"/>
</dbReference>
<feature type="transmembrane region" description="Helical" evidence="1">
    <location>
        <begin position="46"/>
        <end position="64"/>
    </location>
</feature>
<dbReference type="KEGG" id="apak:AP3564_06990"/>
<dbReference type="AlphaFoldDB" id="A0A165X5E4"/>
<keyword evidence="3" id="KW-0645">Protease</keyword>
<dbReference type="OrthoDB" id="2194912at2"/>
<proteinExistence type="predicted"/>
<organism evidence="4 5">
    <name type="scientific">Aeribacillus pallidus</name>
    <dbReference type="NCBI Taxonomy" id="33936"/>
    <lineage>
        <taxon>Bacteria</taxon>
        <taxon>Bacillati</taxon>
        <taxon>Bacillota</taxon>
        <taxon>Bacilli</taxon>
        <taxon>Bacillales</taxon>
        <taxon>Bacillaceae</taxon>
        <taxon>Aeribacillus</taxon>
    </lineage>
</organism>